<dbReference type="EMBL" id="FWXF01000007">
    <property type="protein sequence ID" value="SMC23142.1"/>
    <property type="molecule type" value="Genomic_DNA"/>
</dbReference>
<sequence>MPTPSGISSTGSPRLWAPADKRPIAGLSLVGTFHADPRGYRRTCRILEMLRPDVTAVEVSPFALGFRIRHRRFLLKRLQRSVAAAAKRLGMPRNQALGHPHIRRLFRQIAIPYEWRAAQAHRRAHGVPCYPVDSSRVSQRLLAHWPQLLSPANLTVLLTLPRDPDPSADHVYRQAACALQAGAVSAPPPSGAWPTIFWERETHLEVQIRAILRTFKPPHLVYLGGWEHLRIQEDPATLRGRLQDLQPRCLLLDGTVVGDGP</sequence>
<proteinExistence type="predicted"/>
<keyword evidence="2" id="KW-1185">Reference proteome</keyword>
<dbReference type="STRING" id="1121390.SAMN02746041_01668"/>
<evidence type="ECO:0000313" key="1">
    <source>
        <dbReference type="EMBL" id="SMC23142.1"/>
    </source>
</evidence>
<protein>
    <submittedName>
        <fullName evidence="1">Uncharacterized protein</fullName>
    </submittedName>
</protein>
<name>A0A1W1XH78_9BACT</name>
<dbReference type="Proteomes" id="UP000192783">
    <property type="component" value="Unassembled WGS sequence"/>
</dbReference>
<dbReference type="AlphaFoldDB" id="A0A1W1XH78"/>
<gene>
    <name evidence="1" type="ORF">SAMN02746041_01668</name>
</gene>
<organism evidence="1 2">
    <name type="scientific">Desulfacinum hydrothermale DSM 13146</name>
    <dbReference type="NCBI Taxonomy" id="1121390"/>
    <lineage>
        <taxon>Bacteria</taxon>
        <taxon>Pseudomonadati</taxon>
        <taxon>Thermodesulfobacteriota</taxon>
        <taxon>Syntrophobacteria</taxon>
        <taxon>Syntrophobacterales</taxon>
        <taxon>Syntrophobacteraceae</taxon>
        <taxon>Desulfacinum</taxon>
    </lineage>
</organism>
<evidence type="ECO:0000313" key="2">
    <source>
        <dbReference type="Proteomes" id="UP000192783"/>
    </source>
</evidence>
<reference evidence="1 2" key="1">
    <citation type="submission" date="2017-04" db="EMBL/GenBank/DDBJ databases">
        <authorList>
            <person name="Afonso C.L."/>
            <person name="Miller P.J."/>
            <person name="Scott M.A."/>
            <person name="Spackman E."/>
            <person name="Goraichik I."/>
            <person name="Dimitrov K.M."/>
            <person name="Suarez D.L."/>
            <person name="Swayne D.E."/>
        </authorList>
    </citation>
    <scope>NUCLEOTIDE SEQUENCE [LARGE SCALE GENOMIC DNA]</scope>
    <source>
        <strain evidence="1 2">DSM 13146</strain>
    </source>
</reference>
<accession>A0A1W1XH78</accession>